<protein>
    <recommendedName>
        <fullName evidence="4 12">Anaerobic ribonucleoside-triphosphate reductase-activating protein</fullName>
        <ecNumber evidence="12">1.97.1.-</ecNumber>
    </recommendedName>
</protein>
<keyword evidence="5" id="KW-0004">4Fe-4S</keyword>
<evidence type="ECO:0000256" key="9">
    <source>
        <dbReference type="ARBA" id="ARBA00023004"/>
    </source>
</evidence>
<keyword evidence="8 12" id="KW-0560">Oxidoreductase</keyword>
<dbReference type="Gene3D" id="3.20.20.70">
    <property type="entry name" value="Aldolase class I"/>
    <property type="match status" value="1"/>
</dbReference>
<dbReference type="InterPro" id="IPR001989">
    <property type="entry name" value="Radical_activat_CS"/>
</dbReference>
<comment type="function">
    <text evidence="2 12">Activation of anaerobic ribonucleoside-triphosphate reductase under anaerobic conditions by generation of an organic free radical, using S-adenosylmethionine and reduced flavodoxin as cosubstrates to produce 5'-deoxy-adenosine.</text>
</comment>
<dbReference type="RefSeq" id="WP_379928721.1">
    <property type="nucleotide sequence ID" value="NZ_JBHUMM010000010.1"/>
</dbReference>
<evidence type="ECO:0000256" key="1">
    <source>
        <dbReference type="ARBA" id="ARBA00001966"/>
    </source>
</evidence>
<keyword evidence="14" id="KW-1185">Reference proteome</keyword>
<dbReference type="PROSITE" id="PS01087">
    <property type="entry name" value="RADICAL_ACTIVATING"/>
    <property type="match status" value="1"/>
</dbReference>
<dbReference type="PANTHER" id="PTHR30352:SF2">
    <property type="entry name" value="ANAEROBIC RIBONUCLEOSIDE-TRIPHOSPHATE REDUCTASE-ACTIVATING PROTEIN"/>
    <property type="match status" value="1"/>
</dbReference>
<dbReference type="InterPro" id="IPR012837">
    <property type="entry name" value="NrdG"/>
</dbReference>
<dbReference type="NCBIfam" id="TIGR02491">
    <property type="entry name" value="NrdG"/>
    <property type="match status" value="1"/>
</dbReference>
<comment type="cofactor">
    <cofactor evidence="1">
        <name>[4Fe-4S] cluster</name>
        <dbReference type="ChEBI" id="CHEBI:49883"/>
    </cofactor>
</comment>
<evidence type="ECO:0000256" key="7">
    <source>
        <dbReference type="ARBA" id="ARBA00022723"/>
    </source>
</evidence>
<sequence>MSRLPVGHLDTETCKVLDIVHDSVVDGEGLRTVIFFAGCPHRCDGCHNPYSWNMDNGSDMTVDELFEETFNPLTNITFSGGEPFAQARQIKPLAKRLKASGRHIWIYSGYTLEQLRERNDPDEIELLASCDVLVDGPFILSERDLTLSFRGSRNQRIHFLT</sequence>
<keyword evidence="9" id="KW-0408">Iron</keyword>
<keyword evidence="10" id="KW-0411">Iron-sulfur</keyword>
<evidence type="ECO:0000256" key="11">
    <source>
        <dbReference type="ARBA" id="ARBA00047365"/>
    </source>
</evidence>
<keyword evidence="7" id="KW-0479">Metal-binding</keyword>
<dbReference type="SFLD" id="SFLDF00299">
    <property type="entry name" value="anaerobic_ribonucleoside-triph"/>
    <property type="match status" value="1"/>
</dbReference>
<comment type="similarity">
    <text evidence="3 12">Belongs to the organic radical-activating enzymes family.</text>
</comment>
<dbReference type="SUPFAM" id="SSF102114">
    <property type="entry name" value="Radical SAM enzymes"/>
    <property type="match status" value="1"/>
</dbReference>
<name>A0ABW5R940_9BACL</name>
<evidence type="ECO:0000256" key="5">
    <source>
        <dbReference type="ARBA" id="ARBA00022485"/>
    </source>
</evidence>
<dbReference type="InterPro" id="IPR007197">
    <property type="entry name" value="rSAM"/>
</dbReference>
<comment type="caution">
    <text evidence="13">The sequence shown here is derived from an EMBL/GenBank/DDBJ whole genome shotgun (WGS) entry which is preliminary data.</text>
</comment>
<dbReference type="SFLD" id="SFLDG01063">
    <property type="entry name" value="activating_enzymes__group_1"/>
    <property type="match status" value="1"/>
</dbReference>
<proteinExistence type="inferred from homology"/>
<evidence type="ECO:0000256" key="6">
    <source>
        <dbReference type="ARBA" id="ARBA00022691"/>
    </source>
</evidence>
<dbReference type="InterPro" id="IPR013785">
    <property type="entry name" value="Aldolase_TIM"/>
</dbReference>
<dbReference type="Pfam" id="PF13353">
    <property type="entry name" value="Fer4_12"/>
    <property type="match status" value="1"/>
</dbReference>
<dbReference type="PIRSF" id="PIRSF000368">
    <property type="entry name" value="NrdG"/>
    <property type="match status" value="1"/>
</dbReference>
<dbReference type="InterPro" id="IPR034457">
    <property type="entry name" value="Organic_radical-activating"/>
</dbReference>
<dbReference type="SFLD" id="SFLDG01066">
    <property type="entry name" value="organic_radical-activating_enz"/>
    <property type="match status" value="1"/>
</dbReference>
<evidence type="ECO:0000256" key="12">
    <source>
        <dbReference type="PIRNR" id="PIRNR000368"/>
    </source>
</evidence>
<evidence type="ECO:0000256" key="2">
    <source>
        <dbReference type="ARBA" id="ARBA00003852"/>
    </source>
</evidence>
<organism evidence="13 14">
    <name type="scientific">Marinicrinis sediminis</name>
    <dbReference type="NCBI Taxonomy" id="1652465"/>
    <lineage>
        <taxon>Bacteria</taxon>
        <taxon>Bacillati</taxon>
        <taxon>Bacillota</taxon>
        <taxon>Bacilli</taxon>
        <taxon>Bacillales</taxon>
        <taxon>Paenibacillaceae</taxon>
    </lineage>
</organism>
<dbReference type="EMBL" id="JBHUMM010000010">
    <property type="protein sequence ID" value="MFD2671270.1"/>
    <property type="molecule type" value="Genomic_DNA"/>
</dbReference>
<reference evidence="14" key="1">
    <citation type="journal article" date="2019" name="Int. J. Syst. Evol. Microbiol.">
        <title>The Global Catalogue of Microorganisms (GCM) 10K type strain sequencing project: providing services to taxonomists for standard genome sequencing and annotation.</title>
        <authorList>
            <consortium name="The Broad Institute Genomics Platform"/>
            <consortium name="The Broad Institute Genome Sequencing Center for Infectious Disease"/>
            <person name="Wu L."/>
            <person name="Ma J."/>
        </authorList>
    </citation>
    <scope>NUCLEOTIDE SEQUENCE [LARGE SCALE GENOMIC DNA]</scope>
    <source>
        <strain evidence="14">KCTC 33676</strain>
    </source>
</reference>
<evidence type="ECO:0000256" key="10">
    <source>
        <dbReference type="ARBA" id="ARBA00023014"/>
    </source>
</evidence>
<evidence type="ECO:0000256" key="8">
    <source>
        <dbReference type="ARBA" id="ARBA00023002"/>
    </source>
</evidence>
<gene>
    <name evidence="13" type="primary">nrdG</name>
    <name evidence="13" type="ORF">ACFSUC_06585</name>
</gene>
<dbReference type="SFLD" id="SFLDS00029">
    <property type="entry name" value="Radical_SAM"/>
    <property type="match status" value="1"/>
</dbReference>
<evidence type="ECO:0000256" key="3">
    <source>
        <dbReference type="ARBA" id="ARBA00009777"/>
    </source>
</evidence>
<accession>A0ABW5R940</accession>
<keyword evidence="6" id="KW-0949">S-adenosyl-L-methionine</keyword>
<dbReference type="EC" id="1.97.1.-" evidence="12"/>
<dbReference type="Proteomes" id="UP001597497">
    <property type="component" value="Unassembled WGS sequence"/>
</dbReference>
<dbReference type="PANTHER" id="PTHR30352">
    <property type="entry name" value="PYRUVATE FORMATE-LYASE-ACTIVATING ENZYME"/>
    <property type="match status" value="1"/>
</dbReference>
<comment type="catalytic activity">
    <reaction evidence="11">
        <text>glycyl-[protein] + reduced [flavodoxin] + S-adenosyl-L-methionine = glycin-2-yl radical-[protein] + semiquinone [flavodoxin] + 5'-deoxyadenosine + L-methionine + H(+)</text>
        <dbReference type="Rhea" id="RHEA:61976"/>
        <dbReference type="Rhea" id="RHEA-COMP:10622"/>
        <dbReference type="Rhea" id="RHEA-COMP:14480"/>
        <dbReference type="Rhea" id="RHEA-COMP:15993"/>
        <dbReference type="Rhea" id="RHEA-COMP:15994"/>
        <dbReference type="ChEBI" id="CHEBI:15378"/>
        <dbReference type="ChEBI" id="CHEBI:17319"/>
        <dbReference type="ChEBI" id="CHEBI:29947"/>
        <dbReference type="ChEBI" id="CHEBI:32722"/>
        <dbReference type="ChEBI" id="CHEBI:57618"/>
        <dbReference type="ChEBI" id="CHEBI:57844"/>
        <dbReference type="ChEBI" id="CHEBI:59789"/>
        <dbReference type="ChEBI" id="CHEBI:140311"/>
    </reaction>
</comment>
<evidence type="ECO:0000313" key="13">
    <source>
        <dbReference type="EMBL" id="MFD2671270.1"/>
    </source>
</evidence>
<evidence type="ECO:0000256" key="4">
    <source>
        <dbReference type="ARBA" id="ARBA00014281"/>
    </source>
</evidence>
<dbReference type="InterPro" id="IPR058240">
    <property type="entry name" value="rSAM_sf"/>
</dbReference>
<evidence type="ECO:0000313" key="14">
    <source>
        <dbReference type="Proteomes" id="UP001597497"/>
    </source>
</evidence>